<protein>
    <recommendedName>
        <fullName evidence="4">BTB domain-containing protein</fullName>
    </recommendedName>
</protein>
<feature type="compositionally biased region" description="Basic and acidic residues" evidence="1">
    <location>
        <begin position="239"/>
        <end position="256"/>
    </location>
</feature>
<feature type="compositionally biased region" description="Polar residues" evidence="1">
    <location>
        <begin position="25"/>
        <end position="36"/>
    </location>
</feature>
<accession>A0A8H5LLA9</accession>
<organism evidence="2 3">
    <name type="scientific">Tetrapyrgos nigripes</name>
    <dbReference type="NCBI Taxonomy" id="182062"/>
    <lineage>
        <taxon>Eukaryota</taxon>
        <taxon>Fungi</taxon>
        <taxon>Dikarya</taxon>
        <taxon>Basidiomycota</taxon>
        <taxon>Agaricomycotina</taxon>
        <taxon>Agaricomycetes</taxon>
        <taxon>Agaricomycetidae</taxon>
        <taxon>Agaricales</taxon>
        <taxon>Marasmiineae</taxon>
        <taxon>Marasmiaceae</taxon>
        <taxon>Tetrapyrgos</taxon>
    </lineage>
</organism>
<comment type="caution">
    <text evidence="2">The sequence shown here is derived from an EMBL/GenBank/DDBJ whole genome shotgun (WGS) entry which is preliminary data.</text>
</comment>
<feature type="compositionally biased region" description="Low complexity" evidence="1">
    <location>
        <begin position="88"/>
        <end position="97"/>
    </location>
</feature>
<evidence type="ECO:0000313" key="2">
    <source>
        <dbReference type="EMBL" id="KAF5361387.1"/>
    </source>
</evidence>
<dbReference type="OrthoDB" id="3238622at2759"/>
<feature type="compositionally biased region" description="Acidic residues" evidence="1">
    <location>
        <begin position="109"/>
        <end position="118"/>
    </location>
</feature>
<evidence type="ECO:0000256" key="1">
    <source>
        <dbReference type="SAM" id="MobiDB-lite"/>
    </source>
</evidence>
<sequence>MAAPQLLQPNFHVKSSPTEEFEANSPRSISPHTNTEPAKPKYHPLFDSSEADIILSSSDRVWYRIHSFTLRNTSGFFGTLFSLPQPQSSRSCPSSAPFEEDSGVGGSSAEEEKEEEESASPIPTHEASEILTLFLLLLTGKPVPTISSWGSPACRAKLGDPCSSDPALSTSCDVIERVLSLAEMWDAPGPISYIRMGITSPTFLEKDPVRVYAMACHFGWDEARNLAAQHTLTIDLLREEEPTEPEKVIAEPRNPSESDTVDAGSTFASTPSAETAAASSIQRGLERLASKDLLVLLDLRKRRTDNFRMLLNSPVRFSAGNTPDYLCARCGVTQLDNQSWRLLKDALIFEMDRRPLGDQIVGKPVKGLGGADIMNLGAMEWPEAGPCWQARCTKEGCGGLNYDRVATLRQIAYCIDGLPLHIDDFRKC</sequence>
<evidence type="ECO:0000313" key="3">
    <source>
        <dbReference type="Proteomes" id="UP000559256"/>
    </source>
</evidence>
<evidence type="ECO:0008006" key="4">
    <source>
        <dbReference type="Google" id="ProtNLM"/>
    </source>
</evidence>
<keyword evidence="3" id="KW-1185">Reference proteome</keyword>
<feature type="region of interest" description="Disordered" evidence="1">
    <location>
        <begin position="88"/>
        <end position="123"/>
    </location>
</feature>
<name>A0A8H5LLA9_9AGAR</name>
<reference evidence="2 3" key="1">
    <citation type="journal article" date="2020" name="ISME J.">
        <title>Uncovering the hidden diversity of litter-decomposition mechanisms in mushroom-forming fungi.</title>
        <authorList>
            <person name="Floudas D."/>
            <person name="Bentzer J."/>
            <person name="Ahren D."/>
            <person name="Johansson T."/>
            <person name="Persson P."/>
            <person name="Tunlid A."/>
        </authorList>
    </citation>
    <scope>NUCLEOTIDE SEQUENCE [LARGE SCALE GENOMIC DNA]</scope>
    <source>
        <strain evidence="2 3">CBS 291.85</strain>
    </source>
</reference>
<feature type="region of interest" description="Disordered" evidence="1">
    <location>
        <begin position="1"/>
        <end position="43"/>
    </location>
</feature>
<proteinExistence type="predicted"/>
<dbReference type="Proteomes" id="UP000559256">
    <property type="component" value="Unassembled WGS sequence"/>
</dbReference>
<dbReference type="AlphaFoldDB" id="A0A8H5LLA9"/>
<gene>
    <name evidence="2" type="ORF">D9758_006198</name>
</gene>
<dbReference type="EMBL" id="JAACJM010000040">
    <property type="protein sequence ID" value="KAF5361387.1"/>
    <property type="molecule type" value="Genomic_DNA"/>
</dbReference>
<feature type="region of interest" description="Disordered" evidence="1">
    <location>
        <begin position="239"/>
        <end position="262"/>
    </location>
</feature>